<evidence type="ECO:0000259" key="3">
    <source>
        <dbReference type="PROSITE" id="PS51059"/>
    </source>
</evidence>
<dbReference type="EC" id="2.4.2.-" evidence="1"/>
<dbReference type="InterPro" id="IPR051712">
    <property type="entry name" value="ARTD-AVP"/>
</dbReference>
<dbReference type="CDD" id="cd01438">
    <property type="entry name" value="tankyrase_like"/>
    <property type="match status" value="1"/>
</dbReference>
<dbReference type="GO" id="GO:1990404">
    <property type="term" value="F:NAD+-protein mono-ADP-ribosyltransferase activity"/>
    <property type="evidence" value="ECO:0007669"/>
    <property type="project" value="TreeGrafter"/>
</dbReference>
<dbReference type="InterPro" id="IPR001660">
    <property type="entry name" value="SAM"/>
</dbReference>
<dbReference type="PROSITE" id="PS51059">
    <property type="entry name" value="PARP_CATALYTIC"/>
    <property type="match status" value="1"/>
</dbReference>
<evidence type="ECO:0000256" key="1">
    <source>
        <dbReference type="RuleBase" id="RU362114"/>
    </source>
</evidence>
<dbReference type="PROSITE" id="PS50105">
    <property type="entry name" value="SAM_DOMAIN"/>
    <property type="match status" value="1"/>
</dbReference>
<keyword evidence="1" id="KW-0808">Transferase</keyword>
<evidence type="ECO:0000313" key="4">
    <source>
        <dbReference type="EMBL" id="NOV51271.1"/>
    </source>
</evidence>
<keyword evidence="4" id="KW-0548">Nucleotidyltransferase</keyword>
<name>A0A6M2E1R5_XENCH</name>
<evidence type="ECO:0000259" key="2">
    <source>
        <dbReference type="PROSITE" id="PS50105"/>
    </source>
</evidence>
<accession>A0A6M2E1R5</accession>
<dbReference type="SUPFAM" id="SSF47769">
    <property type="entry name" value="SAM/Pointed domain"/>
    <property type="match status" value="1"/>
</dbReference>
<dbReference type="EMBL" id="GIIL01007545">
    <property type="protein sequence ID" value="NOV51271.1"/>
    <property type="molecule type" value="Transcribed_RNA"/>
</dbReference>
<dbReference type="Pfam" id="PF00644">
    <property type="entry name" value="PARP"/>
    <property type="match status" value="1"/>
</dbReference>
<dbReference type="GO" id="GO:0005634">
    <property type="term" value="C:nucleus"/>
    <property type="evidence" value="ECO:0007669"/>
    <property type="project" value="TreeGrafter"/>
</dbReference>
<dbReference type="InterPro" id="IPR013761">
    <property type="entry name" value="SAM/pointed_sf"/>
</dbReference>
<dbReference type="Gene3D" id="1.10.150.50">
    <property type="entry name" value="Transcription Factor, Ets-1"/>
    <property type="match status" value="1"/>
</dbReference>
<dbReference type="InterPro" id="IPR012317">
    <property type="entry name" value="Poly(ADP-ribose)pol_cat_dom"/>
</dbReference>
<dbReference type="GO" id="GO:0003950">
    <property type="term" value="F:NAD+ poly-ADP-ribosyltransferase activity"/>
    <property type="evidence" value="ECO:0007669"/>
    <property type="project" value="UniProtKB-UniRule"/>
</dbReference>
<protein>
    <recommendedName>
        <fullName evidence="1">Poly [ADP-ribose] polymerase</fullName>
        <shortName evidence="1">PARP</shortName>
        <ecNumber evidence="1">2.4.2.-</ecNumber>
    </recommendedName>
</protein>
<dbReference type="Gene3D" id="3.90.228.10">
    <property type="match status" value="1"/>
</dbReference>
<dbReference type="SUPFAM" id="SSF56399">
    <property type="entry name" value="ADP-ribosylation"/>
    <property type="match status" value="1"/>
</dbReference>
<organism evidence="4">
    <name type="scientific">Xenopsylla cheopis</name>
    <name type="common">Oriental rat flea</name>
    <name type="synonym">Pulex cheopis</name>
    <dbReference type="NCBI Taxonomy" id="163159"/>
    <lineage>
        <taxon>Eukaryota</taxon>
        <taxon>Metazoa</taxon>
        <taxon>Ecdysozoa</taxon>
        <taxon>Arthropoda</taxon>
        <taxon>Hexapoda</taxon>
        <taxon>Insecta</taxon>
        <taxon>Pterygota</taxon>
        <taxon>Neoptera</taxon>
        <taxon>Endopterygota</taxon>
        <taxon>Siphonaptera</taxon>
        <taxon>Pulicidae</taxon>
        <taxon>Xenopsyllinae</taxon>
        <taxon>Xenopsylla</taxon>
    </lineage>
</organism>
<reference evidence="4" key="1">
    <citation type="submission" date="2020-03" db="EMBL/GenBank/DDBJ databases">
        <title>Transcriptomic Profiling of the Digestive Tract of the Rat Flea, Xenopsylla cheopis, Following Blood Feeding and Infection with Yersinia pestis.</title>
        <authorList>
            <person name="Bland D.M."/>
            <person name="Martens C.A."/>
            <person name="Virtaneva K."/>
            <person name="Kanakabandi K."/>
            <person name="Long D."/>
            <person name="Rosenke R."/>
            <person name="Saturday G.A."/>
            <person name="Hoyt F.H."/>
            <person name="Bruno D.P."/>
            <person name="Ribeiro J.M.C."/>
            <person name="Hinnebusch J."/>
        </authorList>
    </citation>
    <scope>NUCLEOTIDE SEQUENCE</scope>
</reference>
<feature type="domain" description="SAM" evidence="2">
    <location>
        <begin position="43"/>
        <end position="106"/>
    </location>
</feature>
<dbReference type="SMART" id="SM00454">
    <property type="entry name" value="SAM"/>
    <property type="match status" value="1"/>
</dbReference>
<dbReference type="Gene3D" id="6.20.320.10">
    <property type="match status" value="1"/>
</dbReference>
<dbReference type="AlphaFoldDB" id="A0A6M2E1R5"/>
<dbReference type="PANTHER" id="PTHR45740:SF17">
    <property type="entry name" value="POLY [ADP-RIBOSE] POLYMERASE TANKYRASE-2-LIKE"/>
    <property type="match status" value="1"/>
</dbReference>
<keyword evidence="1" id="KW-0520">NAD</keyword>
<feature type="domain" description="PARP catalytic" evidence="3">
    <location>
        <begin position="127"/>
        <end position="332"/>
    </location>
</feature>
<proteinExistence type="predicted"/>
<keyword evidence="1" id="KW-0328">Glycosyltransferase</keyword>
<dbReference type="GO" id="GO:0003964">
    <property type="term" value="F:RNA-directed DNA polymerase activity"/>
    <property type="evidence" value="ECO:0007669"/>
    <property type="project" value="UniProtKB-KW"/>
</dbReference>
<sequence>MPSGAAIALSVPLSSRVCLSPMPENECCFTEAVKSETAHVADTSSYTISSFLNSLGLEHLLELFEREQITLDILAEMGHEDLKQIGIAAYGFRHKLIKGMSMLASNSNSSCNLNNSMRSGTLLIDLPTDDKEFLNVEVEMQATVREHRDNGHSGGIFSRYNIVRIQKVQNRKLWERYVHRRQEIYEENANQSNERMLFHGSPFINAIVQKGFDERHAYIGGMFGAGIYFAEHSSKSNQYVYGIGGGTGCPSHKDRSCYLCHRHLLLCRVALGKSFLQFSAMKMAHAPPGHHSVMGRPSNGGLNFPEYVVYRGEQAYPEYLITYQIVKPEDTFSSGEEAR</sequence>
<dbReference type="FunFam" id="3.90.228.10:FF:000001">
    <property type="entry name" value="Poly [ADP-ribose] polymerase tankyrase-2"/>
    <property type="match status" value="1"/>
</dbReference>
<dbReference type="PANTHER" id="PTHR45740">
    <property type="entry name" value="POLY [ADP-RIBOSE] POLYMERASE"/>
    <property type="match status" value="1"/>
</dbReference>
<dbReference type="FunFam" id="1.10.150.50:FF:000012">
    <property type="entry name" value="Poly [ADP-ribose] polymerase"/>
    <property type="match status" value="1"/>
</dbReference>
<dbReference type="Pfam" id="PF07647">
    <property type="entry name" value="SAM_2"/>
    <property type="match status" value="1"/>
</dbReference>
<keyword evidence="4" id="KW-0695">RNA-directed DNA polymerase</keyword>
<dbReference type="CDD" id="cd09524">
    <property type="entry name" value="SAM_tankyrase1_2"/>
    <property type="match status" value="1"/>
</dbReference>